<evidence type="ECO:0000256" key="1">
    <source>
        <dbReference type="SAM" id="MobiDB-lite"/>
    </source>
</evidence>
<dbReference type="EMBL" id="JAHDYR010000062">
    <property type="protein sequence ID" value="KAG9391205.1"/>
    <property type="molecule type" value="Genomic_DNA"/>
</dbReference>
<sequence length="80" mass="8835">MGVHQRGTMPKNGKEGRCLPGSSLCAAPRSMRLPRIRARTPAMKRRSVQGDVQITQLWHHNPQMPQSGVPHRPNVSGSCI</sequence>
<name>A0A8J6ASG8_9EUKA</name>
<evidence type="ECO:0000313" key="3">
    <source>
        <dbReference type="Proteomes" id="UP000717585"/>
    </source>
</evidence>
<keyword evidence="3" id="KW-1185">Reference proteome</keyword>
<organism evidence="2 3">
    <name type="scientific">Carpediemonas membranifera</name>
    <dbReference type="NCBI Taxonomy" id="201153"/>
    <lineage>
        <taxon>Eukaryota</taxon>
        <taxon>Metamonada</taxon>
        <taxon>Carpediemonas-like organisms</taxon>
        <taxon>Carpediemonas</taxon>
    </lineage>
</organism>
<dbReference type="Proteomes" id="UP000717585">
    <property type="component" value="Unassembled WGS sequence"/>
</dbReference>
<feature type="region of interest" description="Disordered" evidence="1">
    <location>
        <begin position="1"/>
        <end position="23"/>
    </location>
</feature>
<accession>A0A8J6ASG8</accession>
<comment type="caution">
    <text evidence="2">The sequence shown here is derived from an EMBL/GenBank/DDBJ whole genome shotgun (WGS) entry which is preliminary data.</text>
</comment>
<feature type="region of interest" description="Disordered" evidence="1">
    <location>
        <begin position="60"/>
        <end position="80"/>
    </location>
</feature>
<gene>
    <name evidence="2" type="ORF">J8273_7479</name>
</gene>
<evidence type="ECO:0000313" key="2">
    <source>
        <dbReference type="EMBL" id="KAG9391205.1"/>
    </source>
</evidence>
<proteinExistence type="predicted"/>
<reference evidence="2" key="1">
    <citation type="submission" date="2021-05" db="EMBL/GenBank/DDBJ databases">
        <title>A free-living protist that lacks canonical eukaryotic 1 DNA replication and segregation systems.</title>
        <authorList>
            <person name="Salas-Leiva D.E."/>
            <person name="Tromer E.C."/>
            <person name="Curtis B.A."/>
            <person name="Jerlstrom-Hultqvist J."/>
            <person name="Kolisko M."/>
            <person name="Yi Z."/>
            <person name="Salas-Leiva J.S."/>
            <person name="Gallot-Lavallee L."/>
            <person name="Kops G.J.P.L."/>
            <person name="Archibald J.M."/>
            <person name="Simpson A.G.B."/>
            <person name="Roger A.J."/>
        </authorList>
    </citation>
    <scope>NUCLEOTIDE SEQUENCE</scope>
    <source>
        <strain evidence="2">BICM</strain>
    </source>
</reference>
<protein>
    <submittedName>
        <fullName evidence="2">Uncharacterized protein</fullName>
    </submittedName>
</protein>
<dbReference type="AlphaFoldDB" id="A0A8J6ASG8"/>